<evidence type="ECO:0000256" key="2">
    <source>
        <dbReference type="SAM" id="Phobius"/>
    </source>
</evidence>
<dbReference type="InterPro" id="IPR013103">
    <property type="entry name" value="RVT_2"/>
</dbReference>
<dbReference type="AlphaFoldDB" id="A0AAF0TYW9"/>
<sequence length="632" mass="69189">MEIKANRPESNTVDIWVPSHHMIPFTSSHSGKSSHAISTTLNSGSTSPEAATSNRSSSNEPENSITSFPGMSSATSSSTYASSSSSSVPTLSTSSIPSSAPIPNHPMVTHSKNNISKPTQRLCLSVTLSPQAKSSPVAQPSTLKSTSSNTHRKPKPTRSLTSFNSILKPIEPKSISQALKYPKWCAAMNEKLSALKGQGTWSLVPANPQAKPVGSKWVFHVKYNFDGSITLYKAQLVAKGFLQHPGVDYGETYSPVAKHTTMCVILSLAASFDWPLRQLDVNNAFLHGTLIEEVYMSQPPGFVNETYPTHVCQLHKAIYGLKQAPRAWYEELKSYLISYGFCHSKSDHCLFVYAKAGVMLYLIIYVDDLIVTGNHQSSVEDFIGCLANRFSIKDLGDLHFFLGVQVIRSPSGIFLSQQKYISEILDRANMVEANPTRTPMPSGSCPISSDGSNPISWSSKKQRVVVRSSTEAEYRAIASASAEIYWVHNLLQELSVVLKEPPVIYCDNLGATYVCAKPVFHSRMKHIEIDHHFVRNLCQQGLLRVSHVSSRDQLVDLLTKPLPKASFEELRSKIVIMIVVIVVILDVTGVMVTVRIVVIDSGIDDCNDELVVDIDHSGGGGGDGSGDRRMYG</sequence>
<keyword evidence="5" id="KW-1185">Reference proteome</keyword>
<feature type="region of interest" description="Disordered" evidence="1">
    <location>
        <begin position="130"/>
        <end position="160"/>
    </location>
</feature>
<keyword evidence="2" id="KW-1133">Transmembrane helix</keyword>
<reference evidence="4" key="1">
    <citation type="submission" date="2023-08" db="EMBL/GenBank/DDBJ databases">
        <title>A de novo genome assembly of Solanum verrucosum Schlechtendal, a Mexican diploid species geographically isolated from the other diploid A-genome species in potato relatives.</title>
        <authorList>
            <person name="Hosaka K."/>
        </authorList>
    </citation>
    <scope>NUCLEOTIDE SEQUENCE</scope>
    <source>
        <tissue evidence="4">Young leaves</tissue>
    </source>
</reference>
<feature type="compositionally biased region" description="Polar residues" evidence="1">
    <location>
        <begin position="39"/>
        <end position="52"/>
    </location>
</feature>
<protein>
    <recommendedName>
        <fullName evidence="3">Reverse transcriptase Ty1/copia-type domain-containing protein</fullName>
    </recommendedName>
</protein>
<accession>A0AAF0TYW9</accession>
<dbReference type="PANTHER" id="PTHR11439:SF463">
    <property type="entry name" value="REVERSE TRANSCRIPTASE TY1_COPIA-TYPE DOMAIN-CONTAINING PROTEIN"/>
    <property type="match status" value="1"/>
</dbReference>
<feature type="region of interest" description="Disordered" evidence="1">
    <location>
        <begin position="27"/>
        <end position="115"/>
    </location>
</feature>
<dbReference type="InterPro" id="IPR043502">
    <property type="entry name" value="DNA/RNA_pol_sf"/>
</dbReference>
<feature type="compositionally biased region" description="Low complexity" evidence="1">
    <location>
        <begin position="27"/>
        <end position="38"/>
    </location>
</feature>
<evidence type="ECO:0000259" key="3">
    <source>
        <dbReference type="Pfam" id="PF07727"/>
    </source>
</evidence>
<dbReference type="EMBL" id="CP133616">
    <property type="protein sequence ID" value="WMV30788.1"/>
    <property type="molecule type" value="Genomic_DNA"/>
</dbReference>
<feature type="compositionally biased region" description="Low complexity" evidence="1">
    <location>
        <begin position="53"/>
        <end position="101"/>
    </location>
</feature>
<organism evidence="4 5">
    <name type="scientific">Solanum verrucosum</name>
    <dbReference type="NCBI Taxonomy" id="315347"/>
    <lineage>
        <taxon>Eukaryota</taxon>
        <taxon>Viridiplantae</taxon>
        <taxon>Streptophyta</taxon>
        <taxon>Embryophyta</taxon>
        <taxon>Tracheophyta</taxon>
        <taxon>Spermatophyta</taxon>
        <taxon>Magnoliopsida</taxon>
        <taxon>eudicotyledons</taxon>
        <taxon>Gunneridae</taxon>
        <taxon>Pentapetalae</taxon>
        <taxon>asterids</taxon>
        <taxon>lamiids</taxon>
        <taxon>Solanales</taxon>
        <taxon>Solanaceae</taxon>
        <taxon>Solanoideae</taxon>
        <taxon>Solaneae</taxon>
        <taxon>Solanum</taxon>
    </lineage>
</organism>
<dbReference type="Proteomes" id="UP001234989">
    <property type="component" value="Chromosome 5"/>
</dbReference>
<feature type="domain" description="Reverse transcriptase Ty1/copia-type" evidence="3">
    <location>
        <begin position="200"/>
        <end position="440"/>
    </location>
</feature>
<feature type="transmembrane region" description="Helical" evidence="2">
    <location>
        <begin position="574"/>
        <end position="598"/>
    </location>
</feature>
<proteinExistence type="predicted"/>
<keyword evidence="2" id="KW-0812">Transmembrane</keyword>
<feature type="compositionally biased region" description="Polar residues" evidence="1">
    <location>
        <begin position="130"/>
        <end position="149"/>
    </location>
</feature>
<dbReference type="Pfam" id="PF07727">
    <property type="entry name" value="RVT_2"/>
    <property type="match status" value="1"/>
</dbReference>
<dbReference type="CDD" id="cd09272">
    <property type="entry name" value="RNase_HI_RT_Ty1"/>
    <property type="match status" value="1"/>
</dbReference>
<dbReference type="SUPFAM" id="SSF56672">
    <property type="entry name" value="DNA/RNA polymerases"/>
    <property type="match status" value="1"/>
</dbReference>
<evidence type="ECO:0000313" key="5">
    <source>
        <dbReference type="Proteomes" id="UP001234989"/>
    </source>
</evidence>
<feature type="non-terminal residue" evidence="4">
    <location>
        <position position="632"/>
    </location>
</feature>
<gene>
    <name evidence="4" type="ORF">MTR67_024173</name>
</gene>
<dbReference type="PANTHER" id="PTHR11439">
    <property type="entry name" value="GAG-POL-RELATED RETROTRANSPOSON"/>
    <property type="match status" value="1"/>
</dbReference>
<name>A0AAF0TYW9_SOLVR</name>
<evidence type="ECO:0000256" key="1">
    <source>
        <dbReference type="SAM" id="MobiDB-lite"/>
    </source>
</evidence>
<keyword evidence="2" id="KW-0472">Membrane</keyword>
<evidence type="ECO:0000313" key="4">
    <source>
        <dbReference type="EMBL" id="WMV30788.1"/>
    </source>
</evidence>